<comment type="catalytic activity">
    <reaction evidence="1">
        <text>Endohydrolysis of (1-&gt;4)-beta-D-glucosidic linkages in cellulose, lichenin and cereal beta-D-glucans.</text>
        <dbReference type="EC" id="3.2.1.4"/>
    </reaction>
</comment>
<feature type="compositionally biased region" description="Basic and acidic residues" evidence="9">
    <location>
        <begin position="451"/>
        <end position="464"/>
    </location>
</feature>
<reference evidence="13" key="1">
    <citation type="journal article" date="2010" name="Appl. Environ. Microbiol.">
        <title>Cellulosilyticum ruminicola, a newly described rumen bacterium that possesses redundant fibrolytic-protein-encoding genes and degrades lignocellulose with multiple carbohydrate- borne fibrolytic enzymes.</title>
        <authorList>
            <person name="Cai S."/>
            <person name="Li J."/>
            <person name="Hu F.Z."/>
            <person name="Zhang K."/>
            <person name="Luo Y."/>
            <person name="Janto B."/>
            <person name="Boissy R."/>
            <person name="Ehrlich G."/>
            <person name="Dong X."/>
        </authorList>
    </citation>
    <scope>NUCLEOTIDE SEQUENCE</scope>
    <source>
        <strain evidence="13">CGMCC 1.5065</strain>
    </source>
</reference>
<dbReference type="InterPro" id="IPR002048">
    <property type="entry name" value="EF_hand_dom"/>
</dbReference>
<evidence type="ECO:0000256" key="2">
    <source>
        <dbReference type="ARBA" id="ARBA00012601"/>
    </source>
</evidence>
<dbReference type="SUPFAM" id="SSF63446">
    <property type="entry name" value="Type I dockerin domain"/>
    <property type="match status" value="1"/>
</dbReference>
<dbReference type="GO" id="GO:0030245">
    <property type="term" value="P:cellulose catabolic process"/>
    <property type="evidence" value="ECO:0007669"/>
    <property type="project" value="UniProtKB-KW"/>
</dbReference>
<evidence type="ECO:0000259" key="11">
    <source>
        <dbReference type="PROSITE" id="PS50222"/>
    </source>
</evidence>
<dbReference type="CDD" id="cd14256">
    <property type="entry name" value="Dockerin_I"/>
    <property type="match status" value="1"/>
</dbReference>
<dbReference type="Pfam" id="PF00404">
    <property type="entry name" value="Dockerin_1"/>
    <property type="match status" value="1"/>
</dbReference>
<evidence type="ECO:0000256" key="3">
    <source>
        <dbReference type="ARBA" id="ARBA00022801"/>
    </source>
</evidence>
<evidence type="ECO:0000256" key="8">
    <source>
        <dbReference type="RuleBase" id="RU361153"/>
    </source>
</evidence>
<dbReference type="Gene3D" id="3.20.20.80">
    <property type="entry name" value="Glycosidases"/>
    <property type="match status" value="1"/>
</dbReference>
<evidence type="ECO:0000259" key="12">
    <source>
        <dbReference type="PROSITE" id="PS51766"/>
    </source>
</evidence>
<dbReference type="InterPro" id="IPR036439">
    <property type="entry name" value="Dockerin_dom_sf"/>
</dbReference>
<keyword evidence="5" id="KW-0119">Carbohydrate metabolism</keyword>
<dbReference type="InterPro" id="IPR016134">
    <property type="entry name" value="Dockerin_dom"/>
</dbReference>
<dbReference type="EMBL" id="GU211275">
    <property type="protein sequence ID" value="ACZ98599.1"/>
    <property type="molecule type" value="Genomic_DNA"/>
</dbReference>
<keyword evidence="3 8" id="KW-0378">Hydrolase</keyword>
<dbReference type="CAZy" id="GH5">
    <property type="family name" value="Glycoside Hydrolase Family 5"/>
</dbReference>
<dbReference type="PROSITE" id="PS51766">
    <property type="entry name" value="DOCKERIN"/>
    <property type="match status" value="1"/>
</dbReference>
<dbReference type="SUPFAM" id="SSF51445">
    <property type="entry name" value="(Trans)glycosidases"/>
    <property type="match status" value="1"/>
</dbReference>
<dbReference type="GO" id="GO:0008810">
    <property type="term" value="F:cellulase activity"/>
    <property type="evidence" value="ECO:0007669"/>
    <property type="project" value="UniProtKB-EC"/>
</dbReference>
<keyword evidence="6 8" id="KW-0326">Glycosidase</keyword>
<dbReference type="GO" id="GO:0005509">
    <property type="term" value="F:calcium ion binding"/>
    <property type="evidence" value="ECO:0007669"/>
    <property type="project" value="InterPro"/>
</dbReference>
<keyword evidence="4" id="KW-0136">Cellulose degradation</keyword>
<evidence type="ECO:0000256" key="9">
    <source>
        <dbReference type="SAM" id="MobiDB-lite"/>
    </source>
</evidence>
<dbReference type="PANTHER" id="PTHR35923">
    <property type="entry name" value="MAJOR EXTRACELLULAR ENDOGLUCANASE"/>
    <property type="match status" value="1"/>
</dbReference>
<feature type="region of interest" description="Disordered" evidence="9">
    <location>
        <begin position="441"/>
        <end position="464"/>
    </location>
</feature>
<dbReference type="Pfam" id="PF00150">
    <property type="entry name" value="Cellulase"/>
    <property type="match status" value="1"/>
</dbReference>
<dbReference type="PANTHER" id="PTHR35923:SF2">
    <property type="entry name" value="ENDOGLUCANASE"/>
    <property type="match status" value="1"/>
</dbReference>
<evidence type="ECO:0000256" key="6">
    <source>
        <dbReference type="ARBA" id="ARBA00023295"/>
    </source>
</evidence>
<dbReference type="InterPro" id="IPR001547">
    <property type="entry name" value="Glyco_hydro_5"/>
</dbReference>
<proteinExistence type="inferred from homology"/>
<name>D2KFJ7_9FIRM</name>
<protein>
    <recommendedName>
        <fullName evidence="2">cellulase</fullName>
        <ecNumber evidence="2">3.2.1.4</ecNumber>
    </recommendedName>
</protein>
<feature type="non-terminal residue" evidence="13">
    <location>
        <position position="522"/>
    </location>
</feature>
<evidence type="ECO:0000256" key="1">
    <source>
        <dbReference type="ARBA" id="ARBA00000966"/>
    </source>
</evidence>
<feature type="domain" description="Dockerin" evidence="12">
    <location>
        <begin position="456"/>
        <end position="522"/>
    </location>
</feature>
<organism evidence="13">
    <name type="scientific">Cellulosilyticum ruminicola</name>
    <dbReference type="NCBI Taxonomy" id="425254"/>
    <lineage>
        <taxon>Bacteria</taxon>
        <taxon>Bacillati</taxon>
        <taxon>Bacillota</taxon>
        <taxon>Clostridia</taxon>
        <taxon>Lachnospirales</taxon>
        <taxon>Cellulosilyticaceae</taxon>
        <taxon>Cellulosilyticum</taxon>
    </lineage>
</organism>
<evidence type="ECO:0000313" key="13">
    <source>
        <dbReference type="EMBL" id="ACZ98599.1"/>
    </source>
</evidence>
<evidence type="ECO:0000256" key="4">
    <source>
        <dbReference type="ARBA" id="ARBA00023001"/>
    </source>
</evidence>
<evidence type="ECO:0000256" key="10">
    <source>
        <dbReference type="SAM" id="SignalP"/>
    </source>
</evidence>
<accession>D2KFJ7</accession>
<keyword evidence="7" id="KW-0624">Polysaccharide degradation</keyword>
<dbReference type="EC" id="3.2.1.4" evidence="2"/>
<feature type="chain" id="PRO_5003033388" description="cellulase" evidence="10">
    <location>
        <begin position="30"/>
        <end position="522"/>
    </location>
</feature>
<dbReference type="Gene3D" id="1.10.1330.10">
    <property type="entry name" value="Dockerin domain"/>
    <property type="match status" value="1"/>
</dbReference>
<dbReference type="InterPro" id="IPR017853">
    <property type="entry name" value="GH"/>
</dbReference>
<dbReference type="AlphaFoldDB" id="D2KFJ7"/>
<sequence>MKLIKKILSGTMLASMIVGTMVMPMEASAATVAPTGDDWLTTKGSKIVDKDGNEVWLTGCNWFGFNTDTRMFDGIWAVNLEKAIKGMADHGINFLRIPATSQLLIEWQDGSGKKPNVNDFVNPELKDMDSLQLFDETVRLCKKYGIKIMLDIHSASSDGQRHYYPLWFGEGYTIDDYHSSLEWFAERYKNEDTILAIDLENEPHGKPYHEPLWAKWDGSEDENNWKYAAEVVANKVLDINPNLLVMIEGVEAYPKEGYDYTTQDEYENEHYYYTWWGGNLRGVKDYPVTLKPEHQNQVVYSPHDYGPTVYMQNWFKGDFTKESVYNDCWKDNWAYIAESNTAPLLIGEWGGFLDGGKNEQWLNDLRDFIVENKINHTFWCYNPNSGDTGGLVMYDFYTWDEDKYALLKPALWQTKDGKFISLDHEVAIGSNGISLGEYYGTASSGGDEPDDSKPTDKVVKGDANKDGKVDSTDYAVVKRYMNGKIALDEAALKNADVDGSGKVDAKDAKLIMDYVLGDTNAF</sequence>
<dbReference type="PROSITE" id="PS50222">
    <property type="entry name" value="EF_HAND_2"/>
    <property type="match status" value="1"/>
</dbReference>
<keyword evidence="10" id="KW-0732">Signal</keyword>
<evidence type="ECO:0000256" key="7">
    <source>
        <dbReference type="ARBA" id="ARBA00023326"/>
    </source>
</evidence>
<feature type="domain" description="EF-hand" evidence="11">
    <location>
        <begin position="483"/>
        <end position="518"/>
    </location>
</feature>
<evidence type="ECO:0000256" key="5">
    <source>
        <dbReference type="ARBA" id="ARBA00023277"/>
    </source>
</evidence>
<comment type="similarity">
    <text evidence="8">Belongs to the glycosyl hydrolase 5 (cellulase A) family.</text>
</comment>
<dbReference type="InterPro" id="IPR002105">
    <property type="entry name" value="Dockerin_1_rpt"/>
</dbReference>
<feature type="signal peptide" evidence="10">
    <location>
        <begin position="1"/>
        <end position="29"/>
    </location>
</feature>